<dbReference type="EMBL" id="JAFIRR010000030">
    <property type="protein sequence ID" value="MCO6415697.1"/>
    <property type="molecule type" value="Genomic_DNA"/>
</dbReference>
<dbReference type="InterPro" id="IPR029058">
    <property type="entry name" value="AB_hydrolase_fold"/>
</dbReference>
<keyword evidence="1" id="KW-0732">Signal</keyword>
<comment type="caution">
    <text evidence="3">The sequence shown here is derived from an EMBL/GenBank/DDBJ whole genome shotgun (WGS) entry which is preliminary data.</text>
</comment>
<gene>
    <name evidence="3" type="ORF">JYK14_05830</name>
</gene>
<sequence length="371" mass="40087">MRMTMRRRVRTLGAAMLAAAMAGCAAFVPPVDKEAMQRRLRSQLPQIVRYADLSLAAYVPRNAEPSCHDTAVVTLDIPCFGVKVEGARREHRAIYLVDTSGDVQVVAVRGTANLEDALIDLDTRRASDDPLGTALHTGFRRVAEAIYRDIRDKGRLDPSKPVVLTGHSLGGAAALVLGLYMRAEQRTPPYQVQGIFTYGQPKVFSNDGAAGLFWINESFIRVVNCGDPVTIVPVSESKGSHFFRLDWLTGNRLTDYQHLGQLLLLMPGGRFWMPGTVDVERELPGAAARTLIGALRSQTNEHSMELYVDRLAQLSGAPLPSTSDSAAIAAAARYRRGAGAERAGGADAVPFQPDGHTPCAVPGQVVASAER</sequence>
<dbReference type="Proteomes" id="UP001523392">
    <property type="component" value="Unassembled WGS sequence"/>
</dbReference>
<keyword evidence="4" id="KW-1185">Reference proteome</keyword>
<dbReference type="InterPro" id="IPR051218">
    <property type="entry name" value="Sec_MonoDiacylglyc_Lipase"/>
</dbReference>
<dbReference type="Pfam" id="PF01764">
    <property type="entry name" value="Lipase_3"/>
    <property type="match status" value="1"/>
</dbReference>
<dbReference type="PANTHER" id="PTHR45856">
    <property type="entry name" value="ALPHA/BETA-HYDROLASES SUPERFAMILY PROTEIN"/>
    <property type="match status" value="1"/>
</dbReference>
<feature type="signal peptide" evidence="1">
    <location>
        <begin position="1"/>
        <end position="25"/>
    </location>
</feature>
<feature type="domain" description="Fungal lipase-type" evidence="2">
    <location>
        <begin position="105"/>
        <end position="234"/>
    </location>
</feature>
<dbReference type="Gene3D" id="3.40.50.1820">
    <property type="entry name" value="alpha/beta hydrolase"/>
    <property type="match status" value="1"/>
</dbReference>
<evidence type="ECO:0000313" key="3">
    <source>
        <dbReference type="EMBL" id="MCO6415697.1"/>
    </source>
</evidence>
<evidence type="ECO:0000259" key="2">
    <source>
        <dbReference type="Pfam" id="PF01764"/>
    </source>
</evidence>
<organism evidence="3 4">
    <name type="scientific">Siccirubricoccus soli</name>
    <dbReference type="NCBI Taxonomy" id="2899147"/>
    <lineage>
        <taxon>Bacteria</taxon>
        <taxon>Pseudomonadati</taxon>
        <taxon>Pseudomonadota</taxon>
        <taxon>Alphaproteobacteria</taxon>
        <taxon>Acetobacterales</taxon>
        <taxon>Roseomonadaceae</taxon>
        <taxon>Siccirubricoccus</taxon>
    </lineage>
</organism>
<dbReference type="PROSITE" id="PS51257">
    <property type="entry name" value="PROKAR_LIPOPROTEIN"/>
    <property type="match status" value="1"/>
</dbReference>
<feature type="chain" id="PRO_5046270256" evidence="1">
    <location>
        <begin position="26"/>
        <end position="371"/>
    </location>
</feature>
<dbReference type="PANTHER" id="PTHR45856:SF24">
    <property type="entry name" value="FUNGAL LIPASE-LIKE DOMAIN-CONTAINING PROTEIN"/>
    <property type="match status" value="1"/>
</dbReference>
<dbReference type="SUPFAM" id="SSF53474">
    <property type="entry name" value="alpha/beta-Hydrolases"/>
    <property type="match status" value="1"/>
</dbReference>
<accession>A0ABT1D263</accession>
<evidence type="ECO:0000256" key="1">
    <source>
        <dbReference type="SAM" id="SignalP"/>
    </source>
</evidence>
<name>A0ABT1D263_9PROT</name>
<reference evidence="3 4" key="1">
    <citation type="submission" date="2021-12" db="EMBL/GenBank/DDBJ databases">
        <title>Siccirubricoccus leaddurans sp. nov., a high concentration Zn2+ tolerance bacterium.</title>
        <authorList>
            <person name="Cao Y."/>
        </authorList>
    </citation>
    <scope>NUCLEOTIDE SEQUENCE [LARGE SCALE GENOMIC DNA]</scope>
    <source>
        <strain evidence="3 4">KC 17139</strain>
    </source>
</reference>
<evidence type="ECO:0000313" key="4">
    <source>
        <dbReference type="Proteomes" id="UP001523392"/>
    </source>
</evidence>
<dbReference type="RefSeq" id="WP_252952293.1">
    <property type="nucleotide sequence ID" value="NZ_JAFIRR010000030.1"/>
</dbReference>
<proteinExistence type="predicted"/>
<protein>
    <submittedName>
        <fullName evidence="3">Lipase family protein</fullName>
    </submittedName>
</protein>
<dbReference type="InterPro" id="IPR002921">
    <property type="entry name" value="Fungal_lipase-type"/>
</dbReference>
<dbReference type="CDD" id="cd00519">
    <property type="entry name" value="Lipase_3"/>
    <property type="match status" value="1"/>
</dbReference>